<organism evidence="1 2">
    <name type="scientific">Candidatus Epulonipiscium fishelsonii</name>
    <dbReference type="NCBI Taxonomy" id="77094"/>
    <lineage>
        <taxon>Bacteria</taxon>
        <taxon>Bacillati</taxon>
        <taxon>Bacillota</taxon>
        <taxon>Clostridia</taxon>
        <taxon>Lachnospirales</taxon>
        <taxon>Lachnospiraceae</taxon>
        <taxon>Candidatus Epulonipiscium</taxon>
    </lineage>
</organism>
<protein>
    <submittedName>
        <fullName evidence="1">Uncharacterized protein</fullName>
    </submittedName>
</protein>
<comment type="caution">
    <text evidence="1">The sequence shown here is derived from an EMBL/GenBank/DDBJ whole genome shotgun (WGS) entry which is preliminary data.</text>
</comment>
<dbReference type="Proteomes" id="UP000188637">
    <property type="component" value="Unassembled WGS sequence"/>
</dbReference>
<evidence type="ECO:0000313" key="2">
    <source>
        <dbReference type="Proteomes" id="UP000188637"/>
    </source>
</evidence>
<reference evidence="1" key="1">
    <citation type="submission" date="2016-08" db="EMBL/GenBank/DDBJ databases">
        <authorList>
            <person name="Ngugi D.K."/>
            <person name="Miyake S."/>
            <person name="Stingl U."/>
        </authorList>
    </citation>
    <scope>NUCLEOTIDE SEQUENCE</scope>
    <source>
        <strain evidence="1">SCG-D08WGA-EpuloA1</strain>
    </source>
</reference>
<evidence type="ECO:0000313" key="1">
    <source>
        <dbReference type="EMBL" id="ONI39320.1"/>
    </source>
</evidence>
<keyword evidence="2" id="KW-1185">Reference proteome</keyword>
<gene>
    <name evidence="1" type="ORF">AN640_01815</name>
</gene>
<name>A0ACC8XAN1_9FIRM</name>
<dbReference type="EMBL" id="LJHD01000264">
    <property type="protein sequence ID" value="ONI39320.1"/>
    <property type="molecule type" value="Genomic_DNA"/>
</dbReference>
<proteinExistence type="predicted"/>
<accession>A0ACC8XAN1</accession>
<sequence length="413" mass="46874">MNIINSFFGFILNLIFEGIVILFPVGALGLTIIVFTLIVRVLMTPLQIKQQRSMRMTSKLQPELQAIQRKYANKKDQQSQLAQSQEMQALYKKYNINPMAGCLPLIIQLPLLYAVYAVLRQPSHYISKLKELYLAMADKLIEMVPNWDSIMNSVLEKIPMSSSAIYELEKIDNGGTLSDKLSLFTTAQWEALISSVPQNVADAFIELLERKNDFEWFIFNLVDSPAHLVESGNYLAIIVPILAGLSTFIFTKVTMANSKAMQAEAAAKNGNAVSNPTQDSAESMMKTMNMMMPIMMGFFSYTVSSGLALYWIAGNVISMIQQKFVNKIVKEEELAFERKLEEERIAREAELAKNRKKKKKKKNPQAQIGTENNEKKDNKQKNNQNKKTELKDENVKENTPELEDENVTDTNED</sequence>